<dbReference type="VEuPathDB" id="FungiDB:JI435_410150"/>
<keyword evidence="3" id="KW-1185">Reference proteome</keyword>
<reference evidence="3" key="1">
    <citation type="journal article" date="2021" name="BMC Genomics">
        <title>Chromosome-level genome assembly and manually-curated proteome of model necrotroph Parastagonospora nodorum Sn15 reveals a genome-wide trove of candidate effector homologs, and redundancy of virulence-related functions within an accessory chromosome.</title>
        <authorList>
            <person name="Bertazzoni S."/>
            <person name="Jones D.A.B."/>
            <person name="Phan H.T."/>
            <person name="Tan K.-C."/>
            <person name="Hane J.K."/>
        </authorList>
    </citation>
    <scope>NUCLEOTIDE SEQUENCE [LARGE SCALE GENOMIC DNA]</scope>
    <source>
        <strain evidence="3">SN15 / ATCC MYA-4574 / FGSC 10173)</strain>
    </source>
</reference>
<evidence type="ECO:0000313" key="3">
    <source>
        <dbReference type="Proteomes" id="UP000663193"/>
    </source>
</evidence>
<evidence type="ECO:0000313" key="2">
    <source>
        <dbReference type="EMBL" id="QRC97114.1"/>
    </source>
</evidence>
<feature type="region of interest" description="Disordered" evidence="1">
    <location>
        <begin position="1"/>
        <end position="45"/>
    </location>
</feature>
<name>A0A7U2F5V9_PHANO</name>
<organism evidence="2 3">
    <name type="scientific">Phaeosphaeria nodorum (strain SN15 / ATCC MYA-4574 / FGSC 10173)</name>
    <name type="common">Glume blotch fungus</name>
    <name type="synonym">Parastagonospora nodorum</name>
    <dbReference type="NCBI Taxonomy" id="321614"/>
    <lineage>
        <taxon>Eukaryota</taxon>
        <taxon>Fungi</taxon>
        <taxon>Dikarya</taxon>
        <taxon>Ascomycota</taxon>
        <taxon>Pezizomycotina</taxon>
        <taxon>Dothideomycetes</taxon>
        <taxon>Pleosporomycetidae</taxon>
        <taxon>Pleosporales</taxon>
        <taxon>Pleosporineae</taxon>
        <taxon>Phaeosphaeriaceae</taxon>
        <taxon>Parastagonospora</taxon>
    </lineage>
</organism>
<dbReference type="Proteomes" id="UP000663193">
    <property type="component" value="Chromosome 7"/>
</dbReference>
<sequence length="69" mass="7178">MAGPTAVPASHQPRPSGAVTAVSASAPSKKTPKHLAHTSAKSLPTDTALNREVSCLHPSPSPHSRRFRC</sequence>
<evidence type="ECO:0000256" key="1">
    <source>
        <dbReference type="SAM" id="MobiDB-lite"/>
    </source>
</evidence>
<gene>
    <name evidence="2" type="ORF">JI435_410150</name>
</gene>
<dbReference type="AlphaFoldDB" id="A0A7U2F5V9"/>
<dbReference type="EMBL" id="CP069029">
    <property type="protein sequence ID" value="QRC97114.1"/>
    <property type="molecule type" value="Genomic_DNA"/>
</dbReference>
<proteinExistence type="predicted"/>
<protein>
    <submittedName>
        <fullName evidence="2">Uncharacterized protein</fullName>
    </submittedName>
</protein>
<accession>A0A7U2F5V9</accession>